<evidence type="ECO:0000256" key="1">
    <source>
        <dbReference type="ARBA" id="ARBA00008668"/>
    </source>
</evidence>
<dbReference type="Proteomes" id="UP000685013">
    <property type="component" value="Chromosome 1"/>
</dbReference>
<evidence type="ECO:0000313" key="6">
    <source>
        <dbReference type="EMBL" id="KAG6606919.1"/>
    </source>
</evidence>
<dbReference type="InterPro" id="IPR001087">
    <property type="entry name" value="GDSL"/>
</dbReference>
<keyword evidence="4" id="KW-0325">Glycoprotein</keyword>
<feature type="non-terminal residue" evidence="6">
    <location>
        <position position="1"/>
    </location>
</feature>
<protein>
    <submittedName>
        <fullName evidence="6">GDSL esterase/lipase</fullName>
    </submittedName>
</protein>
<evidence type="ECO:0000313" key="7">
    <source>
        <dbReference type="Proteomes" id="UP000685013"/>
    </source>
</evidence>
<proteinExistence type="inferred from homology"/>
<dbReference type="AlphaFoldDB" id="A0AAV6P2L5"/>
<dbReference type="InterPro" id="IPR035669">
    <property type="entry name" value="SGNH_plant_lipase-like"/>
</dbReference>
<dbReference type="PANTHER" id="PTHR22835:SF158">
    <property type="entry name" value="GDSL ESTERASE_LIPASE LIP-4-LIKE ISOFORM X1"/>
    <property type="match status" value="1"/>
</dbReference>
<dbReference type="EMBL" id="JAGKQH010000001">
    <property type="protein sequence ID" value="KAG6606919.1"/>
    <property type="molecule type" value="Genomic_DNA"/>
</dbReference>
<name>A0AAV6P2L5_9ROSI</name>
<dbReference type="GO" id="GO:0016788">
    <property type="term" value="F:hydrolase activity, acting on ester bonds"/>
    <property type="evidence" value="ECO:0007669"/>
    <property type="project" value="InterPro"/>
</dbReference>
<evidence type="ECO:0000256" key="5">
    <source>
        <dbReference type="SAM" id="SignalP"/>
    </source>
</evidence>
<sequence length="392" mass="42618">MTEKKRNSFPFPLFVMFFVLSLPGPLLVLSQCSQKPVIFNFGDSNSDTGGFSEGLGLRFGPPSGRVFFHKPSGRLCDGRLMIDFLCESVGSDYLTPYLRSVGSNFTNGVNFAISGSATLPKDRPFNLYIQVMQFLQFQSRSLEFIPKGYKDLVDEEGFNNAIYTIDIGQNDLAGSFTYLSYSQVIQRIPSFVTEIKNAIWTIYQHGGRNFWVHNTGPLGCLPQKLATASTNASDIDNHGCLQSLNNAAKEFNTLLKAACGELRSALMNVTIVYVDVYAIKYDLIANAVLNGFENPSTACCGYGGPPYNFNQSVTCGMPGFNVCNEGLNPAPPTPINFGDSNSDTGGVLAGTGRLGDGHLINNFFSKFCLHNIGPWGCSPKELAIASPQPQGC</sequence>
<evidence type="ECO:0000256" key="3">
    <source>
        <dbReference type="ARBA" id="ARBA00022801"/>
    </source>
</evidence>
<dbReference type="CDD" id="cd01837">
    <property type="entry name" value="SGNH_plant_lipase_like"/>
    <property type="match status" value="1"/>
</dbReference>
<dbReference type="Pfam" id="PF00657">
    <property type="entry name" value="Lipase_GDSL"/>
    <property type="match status" value="1"/>
</dbReference>
<gene>
    <name evidence="6" type="ORF">SDJN03_00261</name>
</gene>
<organism evidence="6 7">
    <name type="scientific">Cucurbita argyrosperma subsp. sororia</name>
    <dbReference type="NCBI Taxonomy" id="37648"/>
    <lineage>
        <taxon>Eukaryota</taxon>
        <taxon>Viridiplantae</taxon>
        <taxon>Streptophyta</taxon>
        <taxon>Embryophyta</taxon>
        <taxon>Tracheophyta</taxon>
        <taxon>Spermatophyta</taxon>
        <taxon>Magnoliopsida</taxon>
        <taxon>eudicotyledons</taxon>
        <taxon>Gunneridae</taxon>
        <taxon>Pentapetalae</taxon>
        <taxon>rosids</taxon>
        <taxon>fabids</taxon>
        <taxon>Cucurbitales</taxon>
        <taxon>Cucurbitaceae</taxon>
        <taxon>Cucurbiteae</taxon>
        <taxon>Cucurbita</taxon>
    </lineage>
</organism>
<keyword evidence="7" id="KW-1185">Reference proteome</keyword>
<comment type="similarity">
    <text evidence="1">Belongs to the 'GDSL' lipolytic enzyme family.</text>
</comment>
<evidence type="ECO:0000256" key="4">
    <source>
        <dbReference type="ARBA" id="ARBA00023180"/>
    </source>
</evidence>
<reference evidence="6 7" key="1">
    <citation type="journal article" date="2021" name="Hortic Res">
        <title>The domestication of Cucurbita argyrosperma as revealed by the genome of its wild relative.</title>
        <authorList>
            <person name="Barrera-Redondo J."/>
            <person name="Sanchez-de la Vega G."/>
            <person name="Aguirre-Liguori J.A."/>
            <person name="Castellanos-Morales G."/>
            <person name="Gutierrez-Guerrero Y.T."/>
            <person name="Aguirre-Dugua X."/>
            <person name="Aguirre-Planter E."/>
            <person name="Tenaillon M.I."/>
            <person name="Lira-Saade R."/>
            <person name="Eguiarte L.E."/>
        </authorList>
    </citation>
    <scope>NUCLEOTIDE SEQUENCE [LARGE SCALE GENOMIC DNA]</scope>
    <source>
        <strain evidence="6">JBR-2021</strain>
    </source>
</reference>
<accession>A0AAV6P2L5</accession>
<feature type="chain" id="PRO_5043966854" evidence="5">
    <location>
        <begin position="31"/>
        <end position="392"/>
    </location>
</feature>
<keyword evidence="3" id="KW-0378">Hydrolase</keyword>
<feature type="signal peptide" evidence="5">
    <location>
        <begin position="1"/>
        <end position="30"/>
    </location>
</feature>
<dbReference type="PANTHER" id="PTHR22835">
    <property type="entry name" value="ZINC FINGER FYVE DOMAIN CONTAINING PROTEIN"/>
    <property type="match status" value="1"/>
</dbReference>
<comment type="caution">
    <text evidence="6">The sequence shown here is derived from an EMBL/GenBank/DDBJ whole genome shotgun (WGS) entry which is preliminary data.</text>
</comment>
<evidence type="ECO:0000256" key="2">
    <source>
        <dbReference type="ARBA" id="ARBA00022729"/>
    </source>
</evidence>
<keyword evidence="2 5" id="KW-0732">Signal</keyword>